<dbReference type="CDD" id="cd22952">
    <property type="entry name" value="ART10-like"/>
    <property type="match status" value="1"/>
</dbReference>
<dbReference type="AlphaFoldDB" id="A0A1G4IMI6"/>
<dbReference type="SUPFAM" id="SSF81296">
    <property type="entry name" value="E set domains"/>
    <property type="match status" value="1"/>
</dbReference>
<dbReference type="GO" id="GO:0005829">
    <property type="term" value="C:cytosol"/>
    <property type="evidence" value="ECO:0007669"/>
    <property type="project" value="TreeGrafter"/>
</dbReference>
<name>A0A1G4IMI6_9SACH</name>
<gene>
    <name evidence="3" type="ORF">LAMI_0A02410G</name>
</gene>
<dbReference type="Pfam" id="PF00339">
    <property type="entry name" value="Arrestin_N"/>
    <property type="match status" value="1"/>
</dbReference>
<feature type="domain" description="Arrestin-like N-terminal" evidence="2">
    <location>
        <begin position="26"/>
        <end position="136"/>
    </location>
</feature>
<dbReference type="GO" id="GO:0031625">
    <property type="term" value="F:ubiquitin protein ligase binding"/>
    <property type="evidence" value="ECO:0007669"/>
    <property type="project" value="TreeGrafter"/>
</dbReference>
<reference evidence="3 4" key="1">
    <citation type="submission" date="2016-03" db="EMBL/GenBank/DDBJ databases">
        <authorList>
            <person name="Devillers H."/>
        </authorList>
    </citation>
    <scope>NUCLEOTIDE SEQUENCE [LARGE SCALE GENOMIC DNA]</scope>
    <source>
        <strain evidence="3">CBS 11717</strain>
    </source>
</reference>
<dbReference type="Gene3D" id="2.60.40.640">
    <property type="match status" value="1"/>
</dbReference>
<evidence type="ECO:0000313" key="3">
    <source>
        <dbReference type="EMBL" id="SCU77807.1"/>
    </source>
</evidence>
<dbReference type="OrthoDB" id="3365616at2759"/>
<dbReference type="InterPro" id="IPR050357">
    <property type="entry name" value="Arrestin_domain-protein"/>
</dbReference>
<accession>A0A1G4IMI6</accession>
<dbReference type="Proteomes" id="UP000191024">
    <property type="component" value="Chromosome A"/>
</dbReference>
<dbReference type="GO" id="GO:0070086">
    <property type="term" value="P:ubiquitin-dependent endocytosis"/>
    <property type="evidence" value="ECO:0007669"/>
    <property type="project" value="TreeGrafter"/>
</dbReference>
<organism evidence="3 4">
    <name type="scientific">Lachancea mirantina</name>
    <dbReference type="NCBI Taxonomy" id="1230905"/>
    <lineage>
        <taxon>Eukaryota</taxon>
        <taxon>Fungi</taxon>
        <taxon>Dikarya</taxon>
        <taxon>Ascomycota</taxon>
        <taxon>Saccharomycotina</taxon>
        <taxon>Saccharomycetes</taxon>
        <taxon>Saccharomycetales</taxon>
        <taxon>Saccharomycetaceae</taxon>
        <taxon>Lachancea</taxon>
    </lineage>
</organism>
<protein>
    <submittedName>
        <fullName evidence="3">LAMI_0A02410g1_1</fullName>
    </submittedName>
</protein>
<dbReference type="InterPro" id="IPR014756">
    <property type="entry name" value="Ig_E-set"/>
</dbReference>
<dbReference type="EMBL" id="LT598462">
    <property type="protein sequence ID" value="SCU77807.1"/>
    <property type="molecule type" value="Genomic_DNA"/>
</dbReference>
<dbReference type="GO" id="GO:0030674">
    <property type="term" value="F:protein-macromolecule adaptor activity"/>
    <property type="evidence" value="ECO:0007669"/>
    <property type="project" value="TreeGrafter"/>
</dbReference>
<proteinExistence type="predicted"/>
<sequence>MPELISKALKISQLDIKIEFKPPANGDFFTSNELITGRVVVSLPRSTAVQSVTVTLRGLCRTLNPGREKHMSGMDATNINIQYVNTFTCHFPILESKTLFPPQNVTDAISAAPKKGYTLAGGEHSFDFAFLIPAQARPFQKGLNDDRPSDKDEDMTPPSFNSYYGKDAKDPKGSLPDYNKNSEISYYLKAELILGKTLLRTFTPSPSRLEIYEPFGYIPDVDSKLNEIFSGGCVVESDRKFKLKGNATLSMELRPTSWGLLCREDRLFTSESGKFDKLYLRVSGNLKESLQVKLKHIRLVLIEVTSYALKGLTTSSLKRALLLQEDLNLAKLAKKISAGSQEAVLDLSDVPKLSDFRFNHDDIQIRGNRIYSFESCGVDRKFQFEMTLALEINGQPWETKIKTFHTDVHCQAANKTGQLPTYESSSKPPEYAAEHS</sequence>
<feature type="region of interest" description="Disordered" evidence="1">
    <location>
        <begin position="141"/>
        <end position="175"/>
    </location>
</feature>
<dbReference type="InterPro" id="IPR014752">
    <property type="entry name" value="Arrestin-like_C"/>
</dbReference>
<evidence type="ECO:0000256" key="1">
    <source>
        <dbReference type="SAM" id="MobiDB-lite"/>
    </source>
</evidence>
<feature type="region of interest" description="Disordered" evidence="1">
    <location>
        <begin position="415"/>
        <end position="436"/>
    </location>
</feature>
<dbReference type="GO" id="GO:0005886">
    <property type="term" value="C:plasma membrane"/>
    <property type="evidence" value="ECO:0007669"/>
    <property type="project" value="TreeGrafter"/>
</dbReference>
<dbReference type="STRING" id="1230905.A0A1G4IMI6"/>
<dbReference type="PANTHER" id="PTHR11188:SF166">
    <property type="entry name" value="ARRESTIN (OR S-ANTIGEN), N-TERMINAL DOMAIN PROTEIN (AFU_ORTHOLOGUE AFUA_7G02050)"/>
    <property type="match status" value="1"/>
</dbReference>
<dbReference type="InterPro" id="IPR011021">
    <property type="entry name" value="Arrestin-like_N"/>
</dbReference>
<feature type="compositionally biased region" description="Polar residues" evidence="1">
    <location>
        <begin position="415"/>
        <end position="427"/>
    </location>
</feature>
<evidence type="ECO:0000313" key="4">
    <source>
        <dbReference type="Proteomes" id="UP000191024"/>
    </source>
</evidence>
<keyword evidence="4" id="KW-1185">Reference proteome</keyword>
<evidence type="ECO:0000259" key="2">
    <source>
        <dbReference type="Pfam" id="PF00339"/>
    </source>
</evidence>
<dbReference type="PANTHER" id="PTHR11188">
    <property type="entry name" value="ARRESTIN DOMAIN CONTAINING PROTEIN"/>
    <property type="match status" value="1"/>
</dbReference>